<evidence type="ECO:0000313" key="2">
    <source>
        <dbReference type="EMBL" id="CCQ45709.1"/>
    </source>
</evidence>
<comment type="caution">
    <text evidence="2">The sequence shown here is derived from an EMBL/GenBank/DDBJ whole genome shotgun (WGS) entry which is preliminary data.</text>
</comment>
<accession>A0A024H1R6</accession>
<feature type="region of interest" description="Disordered" evidence="1">
    <location>
        <begin position="1"/>
        <end position="29"/>
    </location>
</feature>
<dbReference type="AlphaFoldDB" id="A0A024H1R6"/>
<organism evidence="2 3">
    <name type="scientific">Pseudarthrobacter siccitolerans</name>
    <dbReference type="NCBI Taxonomy" id="861266"/>
    <lineage>
        <taxon>Bacteria</taxon>
        <taxon>Bacillati</taxon>
        <taxon>Actinomycetota</taxon>
        <taxon>Actinomycetes</taxon>
        <taxon>Micrococcales</taxon>
        <taxon>Micrococcaceae</taxon>
        <taxon>Pseudarthrobacter</taxon>
    </lineage>
</organism>
<dbReference type="STRING" id="861266.ARTSIC4J27_1659"/>
<reference evidence="3" key="1">
    <citation type="journal article" date="2014" name="Genome Announc.">
        <title>Genome Sequence of Arthrobacter siccitolerans 4J27, a Xeroprotectant-Producing Desiccation-Tolerant Microorganism.</title>
        <authorList>
            <person name="Manzanera M."/>
            <person name="Santa-Cruz-Calvo L."/>
            <person name="Vilchez J.I."/>
            <person name="Garcia-Fontana C."/>
            <person name="Silva-Castro G.A."/>
            <person name="Calvo C."/>
            <person name="Gonzalez-Lopez J."/>
        </authorList>
    </citation>
    <scope>NUCLEOTIDE SEQUENCE [LARGE SCALE GENOMIC DNA]</scope>
    <source>
        <strain evidence="3">4J27</strain>
    </source>
</reference>
<dbReference type="EMBL" id="CAQI01000039">
    <property type="protein sequence ID" value="CCQ45709.1"/>
    <property type="molecule type" value="Genomic_DNA"/>
</dbReference>
<evidence type="ECO:0000313" key="3">
    <source>
        <dbReference type="Proteomes" id="UP000035722"/>
    </source>
</evidence>
<evidence type="ECO:0000256" key="1">
    <source>
        <dbReference type="SAM" id="MobiDB-lite"/>
    </source>
</evidence>
<dbReference type="Proteomes" id="UP000035722">
    <property type="component" value="Unassembled WGS sequence"/>
</dbReference>
<sequence length="77" mass="8260">MRAGHHRWGYNVVRPKDRRDGSKVGDDDGVVSRSVGAFRSLGGSSGLSSHQRGADRRSFAHRTLPCGSSVLHGNCGK</sequence>
<gene>
    <name evidence="2" type="ORF">ARTSIC4J27_1659</name>
</gene>
<feature type="compositionally biased region" description="Basic and acidic residues" evidence="1">
    <location>
        <begin position="14"/>
        <end position="26"/>
    </location>
</feature>
<name>A0A024H1R6_9MICC</name>
<proteinExistence type="predicted"/>
<protein>
    <submittedName>
        <fullName evidence="2">Uncharacterized protein</fullName>
    </submittedName>
</protein>
<keyword evidence="3" id="KW-1185">Reference proteome</keyword>